<accession>A0A0C3RH16</accession>
<dbReference type="SUPFAM" id="SSF63411">
    <property type="entry name" value="LuxS/MPP-like metallohydrolase"/>
    <property type="match status" value="2"/>
</dbReference>
<dbReference type="RefSeq" id="WP_041505116.1">
    <property type="nucleotide sequence ID" value="NZ_JPIU01000038.1"/>
</dbReference>
<evidence type="ECO:0000313" key="2">
    <source>
        <dbReference type="EMBL" id="KIO44899.1"/>
    </source>
</evidence>
<proteinExistence type="predicted"/>
<reference evidence="2 3" key="1">
    <citation type="submission" date="2014-07" db="EMBL/GenBank/DDBJ databases">
        <title>Porphyromonadaceae bacterium OUH 308042 = ATCC BAA-2681 = DSM 28342 draft genome.</title>
        <authorList>
            <person name="Sydenham T.V."/>
            <person name="Hasman H."/>
            <person name="Justensen U.S."/>
        </authorList>
    </citation>
    <scope>NUCLEOTIDE SEQUENCE [LARGE SCALE GENOMIC DNA]</scope>
    <source>
        <strain evidence="2 3">OUH 308042</strain>
    </source>
</reference>
<dbReference type="InterPro" id="IPR011249">
    <property type="entry name" value="Metalloenz_LuxS/M16"/>
</dbReference>
<dbReference type="InterPro" id="IPR050361">
    <property type="entry name" value="MPP/UQCRC_Complex"/>
</dbReference>
<sequence length="423" mass="48889">MNRNQPPQLEALTKPSVLNYQKRILSNGVEIIYMNDPQQEVFKMDVVLPVGAYFQPRPIIASTMLHLLNEGTRSHSSEMIAEFFDYHGAYVDYNCGLHKSEISLISLNKYADKTIGMVAEMIADSTFPEHELEVYLRNKKQQYLVNLEKTSYLARMEFLRLFFGEQHPYANHFTREDFDQVTRPRLLDFYQKRVSALNCRIFLSGNVSTSVLQEVEKQFSILQSPVPDVEPAFDIQSQPTGQYRIRKPDAVQTSIRVGKKGVRLTEEDYTDFQLLNMVLGGYFGSRLMSNIREEKGFTYSISSFNVSMKNASYWNIATDVNADYAEATITEVRKEILRLQQEPIPAEELDLVKSYFHGELLRELDGVFAQSDALKHKLNYDTDNTFYLRMIDRMKKCTSEDLLQAARKHLNIEEMYFVEAGKG</sequence>
<dbReference type="Pfam" id="PF05193">
    <property type="entry name" value="Peptidase_M16_C"/>
    <property type="match status" value="1"/>
</dbReference>
<name>A0A0C3RH16_9PORP</name>
<dbReference type="Proteomes" id="UP000031980">
    <property type="component" value="Unassembled WGS sequence"/>
</dbReference>
<dbReference type="Gene3D" id="3.30.830.10">
    <property type="entry name" value="Metalloenzyme, LuxS/M16 peptidase-like"/>
    <property type="match status" value="2"/>
</dbReference>
<dbReference type="PANTHER" id="PTHR11851:SF224">
    <property type="entry name" value="PROCESSING PROTEASE"/>
    <property type="match status" value="1"/>
</dbReference>
<dbReference type="PANTHER" id="PTHR11851">
    <property type="entry name" value="METALLOPROTEASE"/>
    <property type="match status" value="1"/>
</dbReference>
<dbReference type="GO" id="GO:0046872">
    <property type="term" value="F:metal ion binding"/>
    <property type="evidence" value="ECO:0007669"/>
    <property type="project" value="InterPro"/>
</dbReference>
<dbReference type="InterPro" id="IPR007863">
    <property type="entry name" value="Peptidase_M16_C"/>
</dbReference>
<dbReference type="AlphaFoldDB" id="A0A0C3RH16"/>
<gene>
    <name evidence="2" type="ORF">BA92_07725</name>
</gene>
<feature type="domain" description="Peptidase M16 C-terminal" evidence="1">
    <location>
        <begin position="181"/>
        <end position="354"/>
    </location>
</feature>
<organism evidence="2 3">
    <name type="scientific">Sanguibacteroides justesenii</name>
    <dbReference type="NCBI Taxonomy" id="1547597"/>
    <lineage>
        <taxon>Bacteria</taxon>
        <taxon>Pseudomonadati</taxon>
        <taxon>Bacteroidota</taxon>
        <taxon>Bacteroidia</taxon>
        <taxon>Bacteroidales</taxon>
        <taxon>Porphyromonadaceae</taxon>
        <taxon>Sanguibacteroides</taxon>
    </lineage>
</organism>
<comment type="caution">
    <text evidence="2">The sequence shown here is derived from an EMBL/GenBank/DDBJ whole genome shotgun (WGS) entry which is preliminary data.</text>
</comment>
<dbReference type="EMBL" id="JPIU01000038">
    <property type="protein sequence ID" value="KIO44899.1"/>
    <property type="molecule type" value="Genomic_DNA"/>
</dbReference>
<evidence type="ECO:0000313" key="3">
    <source>
        <dbReference type="Proteomes" id="UP000031980"/>
    </source>
</evidence>
<keyword evidence="3" id="KW-1185">Reference proteome</keyword>
<evidence type="ECO:0000259" key="1">
    <source>
        <dbReference type="Pfam" id="PF05193"/>
    </source>
</evidence>
<protein>
    <submittedName>
        <fullName evidence="2">Peptidase M16</fullName>
    </submittedName>
</protein>